<accession>A0A372JS96</accession>
<dbReference type="InterPro" id="IPR019681">
    <property type="entry name" value="DUF2530"/>
</dbReference>
<evidence type="ECO:0000256" key="2">
    <source>
        <dbReference type="SAM" id="Phobius"/>
    </source>
</evidence>
<evidence type="ECO:0000313" key="4">
    <source>
        <dbReference type="Proteomes" id="UP000261811"/>
    </source>
</evidence>
<feature type="transmembrane region" description="Helical" evidence="2">
    <location>
        <begin position="45"/>
        <end position="64"/>
    </location>
</feature>
<dbReference type="Proteomes" id="UP000261811">
    <property type="component" value="Unassembled WGS sequence"/>
</dbReference>
<evidence type="ECO:0000313" key="3">
    <source>
        <dbReference type="EMBL" id="RFU42644.1"/>
    </source>
</evidence>
<keyword evidence="2" id="KW-0472">Membrane</keyword>
<comment type="caution">
    <text evidence="3">The sequence shown here is derived from an EMBL/GenBank/DDBJ whole genome shotgun (WGS) entry which is preliminary data.</text>
</comment>
<protein>
    <submittedName>
        <fullName evidence="3">DUF2530 domain-containing protein</fullName>
    </submittedName>
</protein>
<proteinExistence type="predicted"/>
<dbReference type="RefSeq" id="WP_117356401.1">
    <property type="nucleotide sequence ID" value="NZ_QURH01000109.1"/>
</dbReference>
<name>A0A372JS96_9ACTN</name>
<evidence type="ECO:0000256" key="1">
    <source>
        <dbReference type="SAM" id="MobiDB-lite"/>
    </source>
</evidence>
<gene>
    <name evidence="3" type="ORF">DZF91_05455</name>
</gene>
<dbReference type="Pfam" id="PF10745">
    <property type="entry name" value="DUF2530"/>
    <property type="match status" value="1"/>
</dbReference>
<dbReference type="EMBL" id="QURH01000109">
    <property type="protein sequence ID" value="RFU42644.1"/>
    <property type="molecule type" value="Genomic_DNA"/>
</dbReference>
<reference evidence="3 4" key="1">
    <citation type="submission" date="2018-08" db="EMBL/GenBank/DDBJ databases">
        <title>Actinomadura jelena sp. nov., a novel Actinomycete isolated from soil in Chad.</title>
        <authorList>
            <person name="Shi L."/>
        </authorList>
    </citation>
    <scope>NUCLEOTIDE SEQUENCE [LARGE SCALE GENOMIC DNA]</scope>
    <source>
        <strain evidence="3 4">NEAU-G17</strain>
    </source>
</reference>
<keyword evidence="2" id="KW-1133">Transmembrane helix</keyword>
<organism evidence="3 4">
    <name type="scientific">Actinomadura logoneensis</name>
    <dbReference type="NCBI Taxonomy" id="2293572"/>
    <lineage>
        <taxon>Bacteria</taxon>
        <taxon>Bacillati</taxon>
        <taxon>Actinomycetota</taxon>
        <taxon>Actinomycetes</taxon>
        <taxon>Streptosporangiales</taxon>
        <taxon>Thermomonosporaceae</taxon>
        <taxon>Actinomadura</taxon>
    </lineage>
</organism>
<keyword evidence="2" id="KW-0812">Transmembrane</keyword>
<dbReference type="AlphaFoldDB" id="A0A372JS96"/>
<feature type="region of interest" description="Disordered" evidence="1">
    <location>
        <begin position="78"/>
        <end position="97"/>
    </location>
</feature>
<sequence length="97" mass="10560">MSRPRRPDPSPLATNDVHIAIAGTVAWAVALVVLLIVGLPSAERWWLWVCVVGMGCGLFGTWYIPRLHAARERLATERAARRAAAPHDPSAGDPTLR</sequence>
<keyword evidence="4" id="KW-1185">Reference proteome</keyword>
<feature type="transmembrane region" description="Helical" evidence="2">
    <location>
        <begin position="20"/>
        <end position="39"/>
    </location>
</feature>